<dbReference type="SMART" id="SM00646">
    <property type="entry name" value="Ami_3"/>
    <property type="match status" value="1"/>
</dbReference>
<dbReference type="GO" id="GO:0009253">
    <property type="term" value="P:peptidoglycan catabolic process"/>
    <property type="evidence" value="ECO:0007669"/>
    <property type="project" value="InterPro"/>
</dbReference>
<evidence type="ECO:0000313" key="4">
    <source>
        <dbReference type="EMBL" id="SKC36751.1"/>
    </source>
</evidence>
<dbReference type="CDD" id="cd02696">
    <property type="entry name" value="MurNAc-LAA"/>
    <property type="match status" value="1"/>
</dbReference>
<dbReference type="GO" id="GO:0008745">
    <property type="term" value="F:N-acetylmuramoyl-L-alanine amidase activity"/>
    <property type="evidence" value="ECO:0007669"/>
    <property type="project" value="InterPro"/>
</dbReference>
<protein>
    <submittedName>
        <fullName evidence="4">N-acetylmuramoyl-L-alanine amidase</fullName>
    </submittedName>
</protein>
<evidence type="ECO:0000313" key="5">
    <source>
        <dbReference type="Proteomes" id="UP000190285"/>
    </source>
</evidence>
<dbReference type="RefSeq" id="WP_079488668.1">
    <property type="nucleotide sequence ID" value="NZ_FUZT01000001.1"/>
</dbReference>
<keyword evidence="5" id="KW-1185">Reference proteome</keyword>
<evidence type="ECO:0000256" key="1">
    <source>
        <dbReference type="ARBA" id="ARBA00022801"/>
    </source>
</evidence>
<keyword evidence="2" id="KW-1133">Transmembrane helix</keyword>
<dbReference type="Proteomes" id="UP000190285">
    <property type="component" value="Unassembled WGS sequence"/>
</dbReference>
<evidence type="ECO:0000256" key="2">
    <source>
        <dbReference type="SAM" id="Phobius"/>
    </source>
</evidence>
<dbReference type="EMBL" id="FUZT01000001">
    <property type="protein sequence ID" value="SKC36751.1"/>
    <property type="molecule type" value="Genomic_DNA"/>
</dbReference>
<gene>
    <name evidence="4" type="ORF">SAMN02194393_00192</name>
</gene>
<keyword evidence="2" id="KW-0812">Transmembrane</keyword>
<dbReference type="OrthoDB" id="9772024at2"/>
<reference evidence="4 5" key="1">
    <citation type="submission" date="2017-02" db="EMBL/GenBank/DDBJ databases">
        <authorList>
            <person name="Peterson S.W."/>
        </authorList>
    </citation>
    <scope>NUCLEOTIDE SEQUENCE [LARGE SCALE GENOMIC DNA]</scope>
    <source>
        <strain evidence="4 5">M1</strain>
    </source>
</reference>
<name>A0A1T5IC39_9FIRM</name>
<proteinExistence type="predicted"/>
<dbReference type="STRING" id="36842.SAMN02194393_00192"/>
<dbReference type="PANTHER" id="PTHR30404:SF0">
    <property type="entry name" value="N-ACETYLMURAMOYL-L-ALANINE AMIDASE AMIC"/>
    <property type="match status" value="1"/>
</dbReference>
<accession>A0A1T5IC39</accession>
<dbReference type="AlphaFoldDB" id="A0A1T5IC39"/>
<keyword evidence="1" id="KW-0378">Hydrolase</keyword>
<feature type="domain" description="MurNAc-LAA" evidence="3">
    <location>
        <begin position="112"/>
        <end position="226"/>
    </location>
</feature>
<sequence length="236" mass="27378">MKVSYKKRILIRKRRFYRRLFALLLFITIIGITIFIRCSANYKFTVCIDPGHGGYDPGATNSIYRADEKDIVLDVSLRLAKILRKEDIKVIYTRKKDKVSWENQRESLSERSKISNKSNADIFISIHANNFVKDTNVKGTEVWCRFKNTEDEILAKEISNELSSIGYTKDRGLKYEEDKELYVLKNTQATSVLVELGYMSNPEDLKFLMSKEGKNKCAEAIAQAIINYYKTIKIEE</sequence>
<keyword evidence="2" id="KW-0472">Membrane</keyword>
<dbReference type="InterPro" id="IPR050695">
    <property type="entry name" value="N-acetylmuramoyl_amidase_3"/>
</dbReference>
<organism evidence="4 5">
    <name type="scientific">Maledivibacter halophilus</name>
    <dbReference type="NCBI Taxonomy" id="36842"/>
    <lineage>
        <taxon>Bacteria</taxon>
        <taxon>Bacillati</taxon>
        <taxon>Bacillota</taxon>
        <taxon>Clostridia</taxon>
        <taxon>Peptostreptococcales</taxon>
        <taxon>Caminicellaceae</taxon>
        <taxon>Maledivibacter</taxon>
    </lineage>
</organism>
<dbReference type="GO" id="GO:0030288">
    <property type="term" value="C:outer membrane-bounded periplasmic space"/>
    <property type="evidence" value="ECO:0007669"/>
    <property type="project" value="TreeGrafter"/>
</dbReference>
<dbReference type="SUPFAM" id="SSF53187">
    <property type="entry name" value="Zn-dependent exopeptidases"/>
    <property type="match status" value="1"/>
</dbReference>
<dbReference type="InterPro" id="IPR002508">
    <property type="entry name" value="MurNAc-LAA_cat"/>
</dbReference>
<dbReference type="PANTHER" id="PTHR30404">
    <property type="entry name" value="N-ACETYLMURAMOYL-L-ALANINE AMIDASE"/>
    <property type="match status" value="1"/>
</dbReference>
<feature type="transmembrane region" description="Helical" evidence="2">
    <location>
        <begin position="20"/>
        <end position="37"/>
    </location>
</feature>
<dbReference type="Gene3D" id="3.40.630.40">
    <property type="entry name" value="Zn-dependent exopeptidases"/>
    <property type="match status" value="1"/>
</dbReference>
<evidence type="ECO:0000259" key="3">
    <source>
        <dbReference type="SMART" id="SM00646"/>
    </source>
</evidence>
<dbReference type="Pfam" id="PF01520">
    <property type="entry name" value="Amidase_3"/>
    <property type="match status" value="1"/>
</dbReference>